<dbReference type="PANTHER" id="PTHR47331">
    <property type="entry name" value="PHD-TYPE DOMAIN-CONTAINING PROTEIN"/>
    <property type="match status" value="1"/>
</dbReference>
<keyword evidence="4" id="KW-1185">Reference proteome</keyword>
<dbReference type="OrthoDB" id="10067762at2759"/>
<dbReference type="HOGENOM" id="CLU_1042954_0_0_1"/>
<sequence length="267" mass="29979">MQTILDSEKALDFRTVNLAQPDSCRLCFRLTVADRQSTRSGIPSTIASVFHSLGCLAPFILLGTQILQQMCRDECSWDDPLSDPLMPRIHLIKDLSSIEDWFLVPSSENPANHASRGLSASELKESNWFSGPSFLWRTELIFPMQIQNTLSSDDPEIKKLRVNAAQTEEDPGILQRLATWHSVISTDMKLRYCKDVSISLHAVNLIGLENDYSDVVLQNNKWIFPQDARLTLSATVCFVSRRTGPSKHELHNASSMDAKYDASSGEH</sequence>
<evidence type="ECO:0000313" key="2">
    <source>
        <dbReference type="EMBL" id="ELU12097.1"/>
    </source>
</evidence>
<proteinExistence type="predicted"/>
<reference evidence="4" key="1">
    <citation type="submission" date="2012-12" db="EMBL/GenBank/DDBJ databases">
        <authorList>
            <person name="Hellsten U."/>
            <person name="Grimwood J."/>
            <person name="Chapman J.A."/>
            <person name="Shapiro H."/>
            <person name="Aerts A."/>
            <person name="Otillar R.P."/>
            <person name="Terry A.Y."/>
            <person name="Boore J.L."/>
            <person name="Simakov O."/>
            <person name="Marletaz F."/>
            <person name="Cho S.-J."/>
            <person name="Edsinger-Gonzales E."/>
            <person name="Havlak P."/>
            <person name="Kuo D.-H."/>
            <person name="Larsson T."/>
            <person name="Lv J."/>
            <person name="Arendt D."/>
            <person name="Savage R."/>
            <person name="Osoegawa K."/>
            <person name="de Jong P."/>
            <person name="Lindberg D.R."/>
            <person name="Seaver E.C."/>
            <person name="Weisblat D.A."/>
            <person name="Putnam N.H."/>
            <person name="Grigoriev I.V."/>
            <person name="Rokhsar D.S."/>
        </authorList>
    </citation>
    <scope>NUCLEOTIDE SEQUENCE</scope>
    <source>
        <strain evidence="4">I ESC-2004</strain>
    </source>
</reference>
<dbReference type="Proteomes" id="UP000014760">
    <property type="component" value="Unassembled WGS sequence"/>
</dbReference>
<gene>
    <name evidence="2" type="ORF">CAPTEDRAFT_197228</name>
</gene>
<reference evidence="2 4" key="2">
    <citation type="journal article" date="2013" name="Nature">
        <title>Insights into bilaterian evolution from three spiralian genomes.</title>
        <authorList>
            <person name="Simakov O."/>
            <person name="Marletaz F."/>
            <person name="Cho S.J."/>
            <person name="Edsinger-Gonzales E."/>
            <person name="Havlak P."/>
            <person name="Hellsten U."/>
            <person name="Kuo D.H."/>
            <person name="Larsson T."/>
            <person name="Lv J."/>
            <person name="Arendt D."/>
            <person name="Savage R."/>
            <person name="Osoegawa K."/>
            <person name="de Jong P."/>
            <person name="Grimwood J."/>
            <person name="Chapman J.A."/>
            <person name="Shapiro H."/>
            <person name="Aerts A."/>
            <person name="Otillar R.P."/>
            <person name="Terry A.Y."/>
            <person name="Boore J.L."/>
            <person name="Grigoriev I.V."/>
            <person name="Lindberg D.R."/>
            <person name="Seaver E.C."/>
            <person name="Weisblat D.A."/>
            <person name="Putnam N.H."/>
            <person name="Rokhsar D.S."/>
        </authorList>
    </citation>
    <scope>NUCLEOTIDE SEQUENCE</scope>
    <source>
        <strain evidence="2 4">I ESC-2004</strain>
    </source>
</reference>
<feature type="region of interest" description="Disordered" evidence="1">
    <location>
        <begin position="245"/>
        <end position="267"/>
    </location>
</feature>
<reference evidence="3" key="3">
    <citation type="submission" date="2015-06" db="UniProtKB">
        <authorList>
            <consortium name="EnsemblMetazoa"/>
        </authorList>
    </citation>
    <scope>IDENTIFICATION</scope>
</reference>
<dbReference type="EMBL" id="KB296163">
    <property type="protein sequence ID" value="ELU12097.1"/>
    <property type="molecule type" value="Genomic_DNA"/>
</dbReference>
<dbReference type="Pfam" id="PF05380">
    <property type="entry name" value="Peptidase_A17"/>
    <property type="match status" value="1"/>
</dbReference>
<dbReference type="EnsemblMetazoa" id="CapteT197228">
    <property type="protein sequence ID" value="CapteP197228"/>
    <property type="gene ID" value="CapteG197228"/>
</dbReference>
<dbReference type="AlphaFoldDB" id="R7V0S2"/>
<feature type="compositionally biased region" description="Basic and acidic residues" evidence="1">
    <location>
        <begin position="258"/>
        <end position="267"/>
    </location>
</feature>
<evidence type="ECO:0000313" key="3">
    <source>
        <dbReference type="EnsemblMetazoa" id="CapteP197228"/>
    </source>
</evidence>
<accession>R7V0S2</accession>
<protein>
    <submittedName>
        <fullName evidence="2 3">Uncharacterized protein</fullName>
    </submittedName>
</protein>
<dbReference type="InterPro" id="IPR008042">
    <property type="entry name" value="Retrotrans_Pao"/>
</dbReference>
<dbReference type="PANTHER" id="PTHR47331:SF5">
    <property type="entry name" value="RIBONUCLEASE H"/>
    <property type="match status" value="1"/>
</dbReference>
<dbReference type="EMBL" id="AMQN01019727">
    <property type="status" value="NOT_ANNOTATED_CDS"/>
    <property type="molecule type" value="Genomic_DNA"/>
</dbReference>
<organism evidence="2">
    <name type="scientific">Capitella teleta</name>
    <name type="common">Polychaete worm</name>
    <dbReference type="NCBI Taxonomy" id="283909"/>
    <lineage>
        <taxon>Eukaryota</taxon>
        <taxon>Metazoa</taxon>
        <taxon>Spiralia</taxon>
        <taxon>Lophotrochozoa</taxon>
        <taxon>Annelida</taxon>
        <taxon>Polychaeta</taxon>
        <taxon>Sedentaria</taxon>
        <taxon>Scolecida</taxon>
        <taxon>Capitellidae</taxon>
        <taxon>Capitella</taxon>
    </lineage>
</organism>
<evidence type="ECO:0000313" key="4">
    <source>
        <dbReference type="Proteomes" id="UP000014760"/>
    </source>
</evidence>
<name>R7V0S2_CAPTE</name>
<evidence type="ECO:0000256" key="1">
    <source>
        <dbReference type="SAM" id="MobiDB-lite"/>
    </source>
</evidence>